<accession>A0A4C1YCV1</accession>
<organism evidence="1 2">
    <name type="scientific">Eumeta variegata</name>
    <name type="common">Bagworm moth</name>
    <name type="synonym">Eumeta japonica</name>
    <dbReference type="NCBI Taxonomy" id="151549"/>
    <lineage>
        <taxon>Eukaryota</taxon>
        <taxon>Metazoa</taxon>
        <taxon>Ecdysozoa</taxon>
        <taxon>Arthropoda</taxon>
        <taxon>Hexapoda</taxon>
        <taxon>Insecta</taxon>
        <taxon>Pterygota</taxon>
        <taxon>Neoptera</taxon>
        <taxon>Endopterygota</taxon>
        <taxon>Lepidoptera</taxon>
        <taxon>Glossata</taxon>
        <taxon>Ditrysia</taxon>
        <taxon>Tineoidea</taxon>
        <taxon>Psychidae</taxon>
        <taxon>Oiketicinae</taxon>
        <taxon>Eumeta</taxon>
    </lineage>
</organism>
<evidence type="ECO:0000313" key="2">
    <source>
        <dbReference type="Proteomes" id="UP000299102"/>
    </source>
</evidence>
<dbReference type="AlphaFoldDB" id="A0A4C1YCV1"/>
<protein>
    <submittedName>
        <fullName evidence="1">Uncharacterized protein</fullName>
    </submittedName>
</protein>
<gene>
    <name evidence="1" type="ORF">EVAR_48844_1</name>
</gene>
<reference evidence="1 2" key="1">
    <citation type="journal article" date="2019" name="Commun. Biol.">
        <title>The bagworm genome reveals a unique fibroin gene that provides high tensile strength.</title>
        <authorList>
            <person name="Kono N."/>
            <person name="Nakamura H."/>
            <person name="Ohtoshi R."/>
            <person name="Tomita M."/>
            <person name="Numata K."/>
            <person name="Arakawa K."/>
        </authorList>
    </citation>
    <scope>NUCLEOTIDE SEQUENCE [LARGE SCALE GENOMIC DNA]</scope>
</reference>
<evidence type="ECO:0000313" key="1">
    <source>
        <dbReference type="EMBL" id="GBP72860.1"/>
    </source>
</evidence>
<sequence>MTHDTTLGSRGPGAYWRCLKKTNENSLMKGIYRANACEDKGRALKYFMQMTPDDTIESSEALTEPFIKTGRKNFVRRHREQVDAGP</sequence>
<dbReference type="EMBL" id="BGZK01001158">
    <property type="protein sequence ID" value="GBP72860.1"/>
    <property type="molecule type" value="Genomic_DNA"/>
</dbReference>
<proteinExistence type="predicted"/>
<comment type="caution">
    <text evidence="1">The sequence shown here is derived from an EMBL/GenBank/DDBJ whole genome shotgun (WGS) entry which is preliminary data.</text>
</comment>
<dbReference type="Proteomes" id="UP000299102">
    <property type="component" value="Unassembled WGS sequence"/>
</dbReference>
<keyword evidence="2" id="KW-1185">Reference proteome</keyword>
<name>A0A4C1YCV1_EUMVA</name>